<reference evidence="5" key="1">
    <citation type="submission" date="2023-03" db="EMBL/GenBank/DDBJ databases">
        <title>Massive genome expansion in bonnet fungi (Mycena s.s.) driven by repeated elements and novel gene families across ecological guilds.</title>
        <authorList>
            <consortium name="Lawrence Berkeley National Laboratory"/>
            <person name="Harder C.B."/>
            <person name="Miyauchi S."/>
            <person name="Viragh M."/>
            <person name="Kuo A."/>
            <person name="Thoen E."/>
            <person name="Andreopoulos B."/>
            <person name="Lu D."/>
            <person name="Skrede I."/>
            <person name="Drula E."/>
            <person name="Henrissat B."/>
            <person name="Morin E."/>
            <person name="Kohler A."/>
            <person name="Barry K."/>
            <person name="LaButti K."/>
            <person name="Morin E."/>
            <person name="Salamov A."/>
            <person name="Lipzen A."/>
            <person name="Mereny Z."/>
            <person name="Hegedus B."/>
            <person name="Baldrian P."/>
            <person name="Stursova M."/>
            <person name="Weitz H."/>
            <person name="Taylor A."/>
            <person name="Grigoriev I.V."/>
            <person name="Nagy L.G."/>
            <person name="Martin F."/>
            <person name="Kauserud H."/>
        </authorList>
    </citation>
    <scope>NUCLEOTIDE SEQUENCE</scope>
    <source>
        <strain evidence="5">9284</strain>
    </source>
</reference>
<comment type="caution">
    <text evidence="5">The sequence shown here is derived from an EMBL/GenBank/DDBJ whole genome shotgun (WGS) entry which is preliminary data.</text>
</comment>
<evidence type="ECO:0008006" key="7">
    <source>
        <dbReference type="Google" id="ProtNLM"/>
    </source>
</evidence>
<evidence type="ECO:0000313" key="6">
    <source>
        <dbReference type="Proteomes" id="UP001221142"/>
    </source>
</evidence>
<dbReference type="InterPro" id="IPR011011">
    <property type="entry name" value="Znf_FYVE_PHD"/>
</dbReference>
<feature type="region of interest" description="Disordered" evidence="4">
    <location>
        <begin position="794"/>
        <end position="817"/>
    </location>
</feature>
<dbReference type="InterPro" id="IPR013083">
    <property type="entry name" value="Znf_RING/FYVE/PHD"/>
</dbReference>
<dbReference type="Gene3D" id="3.30.40.10">
    <property type="entry name" value="Zinc/RING finger domain, C3HC4 (zinc finger)"/>
    <property type="match status" value="1"/>
</dbReference>
<evidence type="ECO:0000256" key="4">
    <source>
        <dbReference type="SAM" id="MobiDB-lite"/>
    </source>
</evidence>
<keyword evidence="2" id="KW-0863">Zinc-finger</keyword>
<feature type="region of interest" description="Disordered" evidence="4">
    <location>
        <begin position="1114"/>
        <end position="1176"/>
    </location>
</feature>
<gene>
    <name evidence="5" type="ORF">FB45DRAFT_1063039</name>
</gene>
<dbReference type="InterPro" id="IPR019786">
    <property type="entry name" value="Zinc_finger_PHD-type_CS"/>
</dbReference>
<feature type="compositionally biased region" description="Polar residues" evidence="4">
    <location>
        <begin position="1116"/>
        <end position="1126"/>
    </location>
</feature>
<name>A0AAD7BFZ7_9AGAR</name>
<dbReference type="GO" id="GO:0008270">
    <property type="term" value="F:zinc ion binding"/>
    <property type="evidence" value="ECO:0007669"/>
    <property type="project" value="UniProtKB-KW"/>
</dbReference>
<keyword evidence="1" id="KW-0479">Metal-binding</keyword>
<dbReference type="EMBL" id="JARKIF010000018">
    <property type="protein sequence ID" value="KAJ7619699.1"/>
    <property type="molecule type" value="Genomic_DNA"/>
</dbReference>
<evidence type="ECO:0000256" key="1">
    <source>
        <dbReference type="ARBA" id="ARBA00022723"/>
    </source>
</evidence>
<feature type="region of interest" description="Disordered" evidence="4">
    <location>
        <begin position="1208"/>
        <end position="1255"/>
    </location>
</feature>
<dbReference type="PROSITE" id="PS01359">
    <property type="entry name" value="ZF_PHD_1"/>
    <property type="match status" value="1"/>
</dbReference>
<evidence type="ECO:0000256" key="3">
    <source>
        <dbReference type="ARBA" id="ARBA00022833"/>
    </source>
</evidence>
<keyword evidence="3" id="KW-0862">Zinc</keyword>
<accession>A0AAD7BFZ7</accession>
<keyword evidence="6" id="KW-1185">Reference proteome</keyword>
<sequence>MQQQWPSKAGTEDSQAQVELGKTFVCLGIELEFPPGQTHHTSYPFGLHAKYDLPWNYVTDGGRFCIYSTSCLDQVDTAGALCESCRDLDTKNQVLYDIRGRIELGVNDNSPHIFLPIGGLIQKLLKKDEQLRALRLTKLNDTRRLAVTITELSLHKQLMMGIAHHDTPRVSALIRAGLNNGESIRAMLERFHRAATDVFREGPRYRAKGFTEIDYKVGLCALRMGGGRLADFLHRALGLPGLSSLRTHTILPHLRVSHGVPEAAEIVHNIDGYRAGQTTPTGPTRIIHISVFADEVKVDPRPRWDPDTNMIVGLGREDCGGVSLEYCTIKDAEVLAEAIDRGEVHIATEATVVATGVYSRDPRESNALPICISGTCKHETSEQHADFLRTVYDAIESRKNHGSVIYRTISFASDGESKRGKALSLAFMQSHLASSSPIYPLLNPLQLMNRRVGPDDITISKDPRHVIKNVRTLVMRRKGFTIKGFTITPSIIQHHLRSAGHSQTHINTLMNPNDKQHVPLAYDLLRLIWQLPEADAEADPPLPPTFIPARKALRKFGQFAYHLLMPFIHLTLSLHEQLTHLSTAAHLLFVMFSVDGTKTAFMANQTFVNIMLMMKDIYYSVAKVKINNPDGEFFIIQVGTNRLETFFGISRTSSGPDTNFDVLQLGNRASNITEVNLILSEHPEWDRGSRRLKLVGVLNENGDSPRDADHVSPASWLGDVHVKDVVLLTCWRLGRTKAEEILPVGRALLRRCTDSPGVDMLAPFGALLVDCDDAAEEFEVDPTLLGRANRFSSYLDEDEAEPDPRTSAAHVDDDGEDLDDLLGAEEDLYVASPGQLQPTRKKHASHVLVDGKLMSKARVLKQLLNHRSARTSSDRLKRVAGIPAFSHNTNSDYINFSGPTGAPSLRIGNPIATVVECEDQFFLAIAQVSAILVGGTPTNAVPLDFLSDRNLKVSYQVFRLVPSNVEDSPDGLHDWKWSTGWESRKTHAVAGSLVHPLDPTVSNRVADKPTYLFSSTELIMCGASLESQLLSGNQVGLPEIRRSDTYPYRRDGKACFLIELASPGFARGEFTHGDTYMCSKCEVGIPTSSAQRLLEHNGSHILFDDTVLTEDEPFSVKSTVPPSSNAGDEESDEAANSDVFPVRRATRKIVMDSDSDEVGSEHERVAMEADDPDERLYWDEDEVAALRQQAEETRSAGEFETVTDVQTDAAQGQEDDEPAGLSDPVPAQNNAPPEDLTTGEPGMLPSGRPDRKKRKKLESHDCECEAGLVTQAERENGSGIHCSKDGCETGWFHRSCMGVALGIKSWTCENCRRNKWR</sequence>
<evidence type="ECO:0000256" key="2">
    <source>
        <dbReference type="ARBA" id="ARBA00022771"/>
    </source>
</evidence>
<evidence type="ECO:0000313" key="5">
    <source>
        <dbReference type="EMBL" id="KAJ7619699.1"/>
    </source>
</evidence>
<proteinExistence type="predicted"/>
<protein>
    <recommendedName>
        <fullName evidence="7">Zinc finger PHD-type domain-containing protein</fullName>
    </recommendedName>
</protein>
<dbReference type="Proteomes" id="UP001221142">
    <property type="component" value="Unassembled WGS sequence"/>
</dbReference>
<dbReference type="SUPFAM" id="SSF57903">
    <property type="entry name" value="FYVE/PHD zinc finger"/>
    <property type="match status" value="1"/>
</dbReference>
<organism evidence="5 6">
    <name type="scientific">Roridomyces roridus</name>
    <dbReference type="NCBI Taxonomy" id="1738132"/>
    <lineage>
        <taxon>Eukaryota</taxon>
        <taxon>Fungi</taxon>
        <taxon>Dikarya</taxon>
        <taxon>Basidiomycota</taxon>
        <taxon>Agaricomycotina</taxon>
        <taxon>Agaricomycetes</taxon>
        <taxon>Agaricomycetidae</taxon>
        <taxon>Agaricales</taxon>
        <taxon>Marasmiineae</taxon>
        <taxon>Mycenaceae</taxon>
        <taxon>Roridomyces</taxon>
    </lineage>
</organism>